<evidence type="ECO:0000256" key="11">
    <source>
        <dbReference type="ARBA" id="ARBA00022989"/>
    </source>
</evidence>
<dbReference type="InterPro" id="IPR051634">
    <property type="entry name" value="Extended_Synaptotagmin"/>
</dbReference>
<dbReference type="InterPro" id="IPR037733">
    <property type="entry name" value="Ext_Synaptotagmin_C2A"/>
</dbReference>
<evidence type="ECO:0000256" key="5">
    <source>
        <dbReference type="ARBA" id="ARBA00022475"/>
    </source>
</evidence>
<dbReference type="FunFam" id="2.60.40.150:FF:000106">
    <property type="entry name" value="extended synaptotagmin-1 isoform X1"/>
    <property type="match status" value="1"/>
</dbReference>
<reference evidence="18" key="2">
    <citation type="submission" date="2020-05" db="UniProtKB">
        <authorList>
            <consortium name="Ensembl"/>
        </authorList>
    </citation>
    <scope>IDENTIFICATION</scope>
</reference>
<evidence type="ECO:0000259" key="17">
    <source>
        <dbReference type="PROSITE" id="PS51847"/>
    </source>
</evidence>
<evidence type="ECO:0008006" key="19">
    <source>
        <dbReference type="Google" id="ProtNLM"/>
    </source>
</evidence>
<comment type="similarity">
    <text evidence="3">Belongs to the extended synaptotagmin family.</text>
</comment>
<dbReference type="SUPFAM" id="SSF49562">
    <property type="entry name" value="C2 domain (Calcium/lipid-binding domain, CaLB)"/>
    <property type="match status" value="2"/>
</dbReference>
<dbReference type="InterPro" id="IPR035892">
    <property type="entry name" value="C2_domain_sf"/>
</dbReference>
<dbReference type="InterPro" id="IPR039010">
    <property type="entry name" value="Synaptotagmin_SMP"/>
</dbReference>
<dbReference type="InterPro" id="IPR000008">
    <property type="entry name" value="C2_dom"/>
</dbReference>
<dbReference type="FunFam" id="2.60.40.150:FF:000025">
    <property type="entry name" value="Extended synaptotagmin 2"/>
    <property type="match status" value="1"/>
</dbReference>
<evidence type="ECO:0000256" key="9">
    <source>
        <dbReference type="ARBA" id="ARBA00022824"/>
    </source>
</evidence>
<evidence type="ECO:0000256" key="15">
    <source>
        <dbReference type="SAM" id="Phobius"/>
    </source>
</evidence>
<dbReference type="CDD" id="cd21670">
    <property type="entry name" value="SMP_ESyt"/>
    <property type="match status" value="1"/>
</dbReference>
<dbReference type="GO" id="GO:0061817">
    <property type="term" value="P:endoplasmic reticulum-plasma membrane tethering"/>
    <property type="evidence" value="ECO:0007669"/>
    <property type="project" value="InterPro"/>
</dbReference>
<dbReference type="GO" id="GO:0046872">
    <property type="term" value="F:metal ion binding"/>
    <property type="evidence" value="ECO:0007669"/>
    <property type="project" value="UniProtKB-KW"/>
</dbReference>
<evidence type="ECO:0000256" key="1">
    <source>
        <dbReference type="ARBA" id="ARBA00004202"/>
    </source>
</evidence>
<dbReference type="PANTHER" id="PTHR45761:SF8">
    <property type="entry name" value="EXTENDED SYNAPTOTAGMIN-1-LIKE"/>
    <property type="match status" value="1"/>
</dbReference>
<dbReference type="PROSITE" id="PS50004">
    <property type="entry name" value="C2"/>
    <property type="match status" value="2"/>
</dbReference>
<dbReference type="PANTHER" id="PTHR45761">
    <property type="entry name" value="EXTENDED SYNAPTOTAGMIN-LIKE PROTEIN 2, ISOFORM C"/>
    <property type="match status" value="1"/>
</dbReference>
<feature type="transmembrane region" description="Helical" evidence="15">
    <location>
        <begin position="20"/>
        <end position="42"/>
    </location>
</feature>
<keyword evidence="10" id="KW-0106">Calcium</keyword>
<dbReference type="CDD" id="cd08391">
    <property type="entry name" value="C2A_C2C_Synaptotagmin_like"/>
    <property type="match status" value="1"/>
</dbReference>
<dbReference type="Pfam" id="PF17047">
    <property type="entry name" value="SMP_LBD"/>
    <property type="match status" value="1"/>
</dbReference>
<dbReference type="GO" id="GO:0005789">
    <property type="term" value="C:endoplasmic reticulum membrane"/>
    <property type="evidence" value="ECO:0007669"/>
    <property type="project" value="UniProtKB-SubCell"/>
</dbReference>
<dbReference type="SMART" id="SM00239">
    <property type="entry name" value="C2"/>
    <property type="match status" value="2"/>
</dbReference>
<evidence type="ECO:0000256" key="14">
    <source>
        <dbReference type="ARBA" id="ARBA00023136"/>
    </source>
</evidence>
<feature type="domain" description="SMP-LTD" evidence="17">
    <location>
        <begin position="83"/>
        <end position="262"/>
    </location>
</feature>
<dbReference type="InParanoid" id="A0A6I8Q5Y6"/>
<evidence type="ECO:0000256" key="8">
    <source>
        <dbReference type="ARBA" id="ARBA00022737"/>
    </source>
</evidence>
<dbReference type="GO" id="GO:0005886">
    <property type="term" value="C:plasma membrane"/>
    <property type="evidence" value="ECO:0007669"/>
    <property type="project" value="UniProtKB-SubCell"/>
</dbReference>
<keyword evidence="14 15" id="KW-0472">Membrane</keyword>
<proteinExistence type="inferred from homology"/>
<keyword evidence="8" id="KW-0677">Repeat</keyword>
<evidence type="ECO:0000256" key="12">
    <source>
        <dbReference type="ARBA" id="ARBA00023055"/>
    </source>
</evidence>
<dbReference type="GeneTree" id="ENSGT00940000156561"/>
<evidence type="ECO:0000256" key="13">
    <source>
        <dbReference type="ARBA" id="ARBA00023121"/>
    </source>
</evidence>
<dbReference type="Gene3D" id="2.60.40.150">
    <property type="entry name" value="C2 domain"/>
    <property type="match status" value="2"/>
</dbReference>
<dbReference type="InterPro" id="IPR031468">
    <property type="entry name" value="SMP_LBD"/>
</dbReference>
<evidence type="ECO:0000256" key="3">
    <source>
        <dbReference type="ARBA" id="ARBA00005867"/>
    </source>
</evidence>
<dbReference type="AlphaFoldDB" id="A0A6I8Q5Y6"/>
<dbReference type="Bgee" id="ENSXETG00000037023">
    <property type="expression patterns" value="Expressed in testis"/>
</dbReference>
<keyword evidence="13" id="KW-0446">Lipid-binding</keyword>
<dbReference type="PROSITE" id="PS51847">
    <property type="entry name" value="SMP"/>
    <property type="match status" value="1"/>
</dbReference>
<dbReference type="GO" id="GO:0006869">
    <property type="term" value="P:lipid transport"/>
    <property type="evidence" value="ECO:0007669"/>
    <property type="project" value="UniProtKB-KW"/>
</dbReference>
<evidence type="ECO:0000259" key="16">
    <source>
        <dbReference type="PROSITE" id="PS50004"/>
    </source>
</evidence>
<dbReference type="Ensembl" id="ENSXETT00000075912">
    <property type="protein sequence ID" value="ENSXETP00000067892"/>
    <property type="gene ID" value="ENSXETG00000037023"/>
</dbReference>
<evidence type="ECO:0000256" key="7">
    <source>
        <dbReference type="ARBA" id="ARBA00022723"/>
    </source>
</evidence>
<dbReference type="Pfam" id="PF00168">
    <property type="entry name" value="C2"/>
    <property type="match status" value="2"/>
</dbReference>
<organism evidence="18">
    <name type="scientific">Xenopus tropicalis</name>
    <name type="common">Western clawed frog</name>
    <name type="synonym">Silurana tropicalis</name>
    <dbReference type="NCBI Taxonomy" id="8364"/>
    <lineage>
        <taxon>Eukaryota</taxon>
        <taxon>Metazoa</taxon>
        <taxon>Chordata</taxon>
        <taxon>Craniata</taxon>
        <taxon>Vertebrata</taxon>
        <taxon>Euteleostomi</taxon>
        <taxon>Amphibia</taxon>
        <taxon>Batrachia</taxon>
        <taxon>Anura</taxon>
        <taxon>Pipoidea</taxon>
        <taxon>Pipidae</taxon>
        <taxon>Xenopodinae</taxon>
        <taxon>Xenopus</taxon>
        <taxon>Silurana</taxon>
    </lineage>
</organism>
<protein>
    <recommendedName>
        <fullName evidence="19">Extended synaptotagmin-3</fullName>
    </recommendedName>
</protein>
<name>A0A6I8Q5Y6_XENTR</name>
<sequence>MELSELQIKKFALILLLGYFLRWVNIGIGYVIIGLVSIWLWARKKQNKERSQKSAQQEERKPDPLAASQVPFGDIEMLVRSDTEEKRKGALKKILAELWPYIAMYLKKLLKDRIEPQVRSKHSMLASFHFTLINFGNNAPEVTSVRTHKNPDKKQIILDIDISYHGDVKVEMALRKDKIKLGIDGVKLEGTLQIILEPLLDEIPFVGAVTVYFPRRPDLHINWTGLAQVLELQGLHTLSDKKIMDAIAKYIVLPNHMTIPLKAGINVEDLYYKVHRNVIRIFILEAKELIAQDFLTGKSDPYVVVHCGGRTEKTKVINRNLNPCWNEMFEMSFSDLPGQEIEFEIYDSDLEKDDFLGICQISLEEVMKEGSIDTWLPLKNVPSGKLHVRLDSLSLVSHPQQLELVNQSCSPPQSEAFSSAFLFVFIERAKGLQLKERDKNPSAKAEIKVCNSVQKTNICPNTKEPVWKETFTFFIKNPYKDTVELKVEDKHNGLMGSISVPVFALLTAENLTTDDWYRLSSSVGEPAVQMRLQLRILASPSAIPHLESPRTSSSTITPAARPKKKRRFRRLQCLNCGRWCI</sequence>
<dbReference type="GO" id="GO:0008289">
    <property type="term" value="F:lipid binding"/>
    <property type="evidence" value="ECO:0007669"/>
    <property type="project" value="UniProtKB-KW"/>
</dbReference>
<evidence type="ECO:0000256" key="4">
    <source>
        <dbReference type="ARBA" id="ARBA00022448"/>
    </source>
</evidence>
<evidence type="ECO:0000256" key="10">
    <source>
        <dbReference type="ARBA" id="ARBA00022837"/>
    </source>
</evidence>
<feature type="domain" description="C2" evidence="16">
    <location>
        <begin position="401"/>
        <end position="517"/>
    </location>
</feature>
<keyword evidence="4" id="KW-0813">Transport</keyword>
<feature type="domain" description="C2" evidence="16">
    <location>
        <begin position="259"/>
        <end position="376"/>
    </location>
</feature>
<evidence type="ECO:0000256" key="2">
    <source>
        <dbReference type="ARBA" id="ARBA00004477"/>
    </source>
</evidence>
<keyword evidence="5" id="KW-1003">Cell membrane</keyword>
<comment type="subcellular location">
    <subcellularLocation>
        <location evidence="1">Cell membrane</location>
        <topology evidence="1">Peripheral membrane protein</topology>
    </subcellularLocation>
    <subcellularLocation>
        <location evidence="2">Endoplasmic reticulum membrane</location>
        <topology evidence="2">Multi-pass membrane protein</topology>
    </subcellularLocation>
</comment>
<evidence type="ECO:0000256" key="6">
    <source>
        <dbReference type="ARBA" id="ARBA00022692"/>
    </source>
</evidence>
<dbReference type="CDD" id="cd04050">
    <property type="entry name" value="C2B_Synaptotagmin-like"/>
    <property type="match status" value="1"/>
</dbReference>
<dbReference type="PRINTS" id="PR00360">
    <property type="entry name" value="C2DOMAIN"/>
</dbReference>
<keyword evidence="6 15" id="KW-0812">Transmembrane</keyword>
<dbReference type="InterPro" id="IPR037749">
    <property type="entry name" value="Ext_Synaptotagmin_C2B"/>
</dbReference>
<accession>A0A6I8Q5Y6</accession>
<evidence type="ECO:0000313" key="18">
    <source>
        <dbReference type="Ensembl" id="ENSXETP00000067892"/>
    </source>
</evidence>
<keyword evidence="7" id="KW-0479">Metal-binding</keyword>
<keyword evidence="11 15" id="KW-1133">Transmembrane helix</keyword>
<keyword evidence="12" id="KW-0445">Lipid transport</keyword>
<keyword evidence="9" id="KW-0256">Endoplasmic reticulum</keyword>
<reference evidence="18" key="1">
    <citation type="journal article" date="2010" name="Science">
        <title>The genome of the Western clawed frog Xenopus tropicalis.</title>
        <authorList>
            <person name="Hellsten U."/>
            <person name="Harland R.M."/>
            <person name="Gilchrist M.J."/>
            <person name="Hendrix D."/>
            <person name="Jurka J."/>
            <person name="Kapitonov V."/>
            <person name="Ovcharenko I."/>
            <person name="Putnam N.H."/>
            <person name="Shu S."/>
            <person name="Taher L."/>
            <person name="Blitz I.L."/>
            <person name="Blumberg B."/>
            <person name="Dichmann D.S."/>
            <person name="Dubchak I."/>
            <person name="Amaya E."/>
            <person name="Detter J.C."/>
            <person name="Fletcher R."/>
            <person name="Gerhard D.S."/>
            <person name="Goodstein D."/>
            <person name="Graves T."/>
            <person name="Grigoriev I.V."/>
            <person name="Grimwood J."/>
            <person name="Kawashima T."/>
            <person name="Lindquist E."/>
            <person name="Lucas S.M."/>
            <person name="Mead P.E."/>
            <person name="Mitros T."/>
            <person name="Ogino H."/>
            <person name="Ohta Y."/>
            <person name="Poliakov A.V."/>
            <person name="Pollet N."/>
            <person name="Robert J."/>
            <person name="Salamov A."/>
            <person name="Sater A.K."/>
            <person name="Schmutz J."/>
            <person name="Terry A."/>
            <person name="Vize P.D."/>
            <person name="Warren W.C."/>
            <person name="Wells D."/>
            <person name="Wills A."/>
            <person name="Wilson R.K."/>
            <person name="Zimmerman L.B."/>
            <person name="Zorn A.M."/>
            <person name="Grainger R."/>
            <person name="Grammer T."/>
            <person name="Khokha M.K."/>
            <person name="Richardson P.M."/>
            <person name="Rokhsar D.S."/>
        </authorList>
    </citation>
    <scope>NUCLEOTIDE SEQUENCE [LARGE SCALE GENOMIC DNA]</scope>
    <source>
        <strain evidence="18">Nigerian</strain>
    </source>
</reference>